<dbReference type="GO" id="GO:0003844">
    <property type="term" value="F:1,4-alpha-glucan branching enzyme activity"/>
    <property type="evidence" value="ECO:0007669"/>
    <property type="project" value="UniProtKB-EC"/>
</dbReference>
<reference evidence="2 3" key="1">
    <citation type="submission" date="2019-11" db="EMBL/GenBank/DDBJ databases">
        <title>Streptomyces typhae sp. nov., a novel endophytic actinomycete isolated from the root of cattail pollen (Typha angustifolia L.).</title>
        <authorList>
            <person name="Peng C."/>
        </authorList>
    </citation>
    <scope>NUCLEOTIDE SEQUENCE [LARGE SCALE GENOMIC DNA]</scope>
    <source>
        <strain evidence="3">p1417</strain>
    </source>
</reference>
<dbReference type="SUPFAM" id="SSF51011">
    <property type="entry name" value="Glycosyl hydrolase domain"/>
    <property type="match status" value="1"/>
</dbReference>
<accession>A0A6L6XAZ3</accession>
<dbReference type="AlphaFoldDB" id="A0A6L6XAZ3"/>
<keyword evidence="3" id="KW-1185">Reference proteome</keyword>
<dbReference type="PANTHER" id="PTHR43651">
    <property type="entry name" value="1,4-ALPHA-GLUCAN-BRANCHING ENZYME"/>
    <property type="match status" value="1"/>
</dbReference>
<evidence type="ECO:0000313" key="3">
    <source>
        <dbReference type="Proteomes" id="UP000483802"/>
    </source>
</evidence>
<dbReference type="InterPro" id="IPR006048">
    <property type="entry name" value="A-amylase/branching_C"/>
</dbReference>
<dbReference type="InterPro" id="IPR017853">
    <property type="entry name" value="GH"/>
</dbReference>
<feature type="domain" description="Alpha-amylase/branching enzyme C-terminal all beta" evidence="1">
    <location>
        <begin position="214"/>
        <end position="307"/>
    </location>
</feature>
<evidence type="ECO:0000313" key="2">
    <source>
        <dbReference type="EMBL" id="MVO90877.1"/>
    </source>
</evidence>
<dbReference type="Gene3D" id="3.20.20.80">
    <property type="entry name" value="Glycosidases"/>
    <property type="match status" value="1"/>
</dbReference>
<dbReference type="GO" id="GO:0043169">
    <property type="term" value="F:cation binding"/>
    <property type="evidence" value="ECO:0007669"/>
    <property type="project" value="InterPro"/>
</dbReference>
<comment type="caution">
    <text evidence="2">The sequence shown here is derived from an EMBL/GenBank/DDBJ whole genome shotgun (WGS) entry which is preliminary data.</text>
</comment>
<dbReference type="PANTHER" id="PTHR43651:SF3">
    <property type="entry name" value="1,4-ALPHA-GLUCAN-BRANCHING ENZYME"/>
    <property type="match status" value="1"/>
</dbReference>
<sequence>PNEHGGRENLDAVAFLQEMNATVYRRCPGVVTIAEESTAWDGVTRATHEAGPGGTGGLGFGMKWNMGWSHDSLAYLAHEPVHRQYHHGELTFSMVYAYSENYLLPVSHDEVVHGKRSLVSKMPGDWWQQRANHRAYLAYMWAHPGKQLLFMGQEFAQGAEWSQERGLDWGLLDAAHPARADHHGVRRLVRDLNDRYRCAPALWEQDTVPAGFSWVAVDAAQDDVVAFLRFAKDGTPLLVVCHFSPVVRHGYPLRVPAAVSAWEEILNTDAECYGGGGVRNTGVLEPEDTGGWLRVTLPPLATVWLRPV</sequence>
<keyword evidence="2" id="KW-0808">Transferase</keyword>
<gene>
    <name evidence="2" type="ORF">GPA10_40590</name>
</gene>
<feature type="non-terminal residue" evidence="2">
    <location>
        <position position="1"/>
    </location>
</feature>
<name>A0A6L6XAZ3_9ACTN</name>
<dbReference type="RefSeq" id="WP_198351857.1">
    <property type="nucleotide sequence ID" value="NZ_WPNZ01000040.1"/>
</dbReference>
<dbReference type="EMBL" id="WPNZ01000040">
    <property type="protein sequence ID" value="MVO90877.1"/>
    <property type="molecule type" value="Genomic_DNA"/>
</dbReference>
<proteinExistence type="predicted"/>
<organism evidence="2 3">
    <name type="scientific">Streptomyces typhae</name>
    <dbReference type="NCBI Taxonomy" id="2681492"/>
    <lineage>
        <taxon>Bacteria</taxon>
        <taxon>Bacillati</taxon>
        <taxon>Actinomycetota</taxon>
        <taxon>Actinomycetes</taxon>
        <taxon>Kitasatosporales</taxon>
        <taxon>Streptomycetaceae</taxon>
        <taxon>Streptomyces</taxon>
    </lineage>
</organism>
<dbReference type="SUPFAM" id="SSF51445">
    <property type="entry name" value="(Trans)glycosidases"/>
    <property type="match status" value="1"/>
</dbReference>
<dbReference type="InterPro" id="IPR013780">
    <property type="entry name" value="Glyco_hydro_b"/>
</dbReference>
<dbReference type="Proteomes" id="UP000483802">
    <property type="component" value="Unassembled WGS sequence"/>
</dbReference>
<dbReference type="Pfam" id="PF02806">
    <property type="entry name" value="Alpha-amylase_C"/>
    <property type="match status" value="1"/>
</dbReference>
<dbReference type="GO" id="GO:0005829">
    <property type="term" value="C:cytosol"/>
    <property type="evidence" value="ECO:0007669"/>
    <property type="project" value="TreeGrafter"/>
</dbReference>
<protein>
    <submittedName>
        <fullName evidence="2">1,4-alpha-glucan branching enzyme</fullName>
        <ecNumber evidence="2">2.4.1.18</ecNumber>
    </submittedName>
</protein>
<keyword evidence="2" id="KW-0328">Glycosyltransferase</keyword>
<dbReference type="GO" id="GO:0005978">
    <property type="term" value="P:glycogen biosynthetic process"/>
    <property type="evidence" value="ECO:0007669"/>
    <property type="project" value="TreeGrafter"/>
</dbReference>
<dbReference type="EC" id="2.4.1.18" evidence="2"/>
<evidence type="ECO:0000259" key="1">
    <source>
        <dbReference type="Pfam" id="PF02806"/>
    </source>
</evidence>
<dbReference type="Gene3D" id="2.60.40.1180">
    <property type="entry name" value="Golgi alpha-mannosidase II"/>
    <property type="match status" value="1"/>
</dbReference>